<dbReference type="PANTHER" id="PTHR43180">
    <property type="entry name" value="3-OXOACYL-(ACYL-CARRIER-PROTEIN) REDUCTASE (AFU_ORTHOLOGUE AFUA_6G11210)"/>
    <property type="match status" value="1"/>
</dbReference>
<reference evidence="6 7" key="1">
    <citation type="journal article" date="2015" name="Antonie Van Leeuwenhoek">
        <title>Prauserella endophytica sp. nov., an endophytic actinobacterium isolated from Tamarix taklamakanensis.</title>
        <authorList>
            <person name="Liu J.M."/>
            <person name="Habden X."/>
            <person name="Guo L."/>
            <person name="Tuo L."/>
            <person name="Jiang Z.K."/>
            <person name="Liu S.W."/>
            <person name="Liu X.F."/>
            <person name="Chen L."/>
            <person name="Li R.F."/>
            <person name="Zhang Y.Q."/>
            <person name="Sun C.H."/>
        </authorList>
    </citation>
    <scope>NUCLEOTIDE SEQUENCE [LARGE SCALE GENOMIC DNA]</scope>
    <source>
        <strain evidence="6 7">CGMCC 4.7182</strain>
    </source>
</reference>
<evidence type="ECO:0000313" key="7">
    <source>
        <dbReference type="Proteomes" id="UP000309992"/>
    </source>
</evidence>
<keyword evidence="2" id="KW-0560">Oxidoreductase</keyword>
<dbReference type="Proteomes" id="UP000309992">
    <property type="component" value="Unassembled WGS sequence"/>
</dbReference>
<protein>
    <submittedName>
        <fullName evidence="6">SDR family oxidoreductase</fullName>
    </submittedName>
</protein>
<proteinExistence type="inferred from homology"/>
<evidence type="ECO:0000313" key="6">
    <source>
        <dbReference type="EMBL" id="TKG62046.1"/>
    </source>
</evidence>
<dbReference type="Pfam" id="PF13561">
    <property type="entry name" value="adh_short_C2"/>
    <property type="match status" value="1"/>
</dbReference>
<dbReference type="EMBL" id="SWMS01000028">
    <property type="protein sequence ID" value="TKG62046.1"/>
    <property type="molecule type" value="Genomic_DNA"/>
</dbReference>
<dbReference type="Gene3D" id="3.40.50.720">
    <property type="entry name" value="NAD(P)-binding Rossmann-like Domain"/>
    <property type="match status" value="1"/>
</dbReference>
<accession>A0ABY2RVE3</accession>
<gene>
    <name evidence="6" type="ORF">FCN18_32760</name>
</gene>
<name>A0ABY2RVE3_9PSEU</name>
<dbReference type="PRINTS" id="PR00081">
    <property type="entry name" value="GDHRDH"/>
</dbReference>
<comment type="similarity">
    <text evidence="1">Belongs to the short-chain dehydrogenases/reductases (SDR) family.</text>
</comment>
<dbReference type="CDD" id="cd05233">
    <property type="entry name" value="SDR_c"/>
    <property type="match status" value="1"/>
</dbReference>
<keyword evidence="7" id="KW-1185">Reference proteome</keyword>
<dbReference type="SUPFAM" id="SSF51735">
    <property type="entry name" value="NAD(P)-binding Rossmann-fold domains"/>
    <property type="match status" value="1"/>
</dbReference>
<keyword evidence="3" id="KW-0520">NAD</keyword>
<evidence type="ECO:0000256" key="3">
    <source>
        <dbReference type="ARBA" id="ARBA00023027"/>
    </source>
</evidence>
<evidence type="ECO:0000256" key="1">
    <source>
        <dbReference type="ARBA" id="ARBA00006484"/>
    </source>
</evidence>
<sequence>MTNHEVAVVTGAGSGIGLATAQRFLACGWSVVAADLNAQALRALEDGHAADSQSADSLRTVVVDVADEQAVRSAVAIAVTEFGALGAMVNNAGVGGAFGPITEIEAEDWEYTFRVLSTGVFFGVKHAAAAMVESRQGGSIINIASTAGLAGGISPQAYSSAKAAVISLSRTAAVELAAHRIRVNAVCPGVIGTPLVHRGHLDSFEEKLASVQPWPESGRPEDVAGAIAFLASDDSRFITGQSIVVDGGLLASGPGQAFMQMLGLDAGAAGMVGVNRGSTGQGSVVRRKDR</sequence>
<dbReference type="PANTHER" id="PTHR43180:SF28">
    <property type="entry name" value="NAD(P)-BINDING ROSSMANN-FOLD SUPERFAMILY PROTEIN"/>
    <property type="match status" value="1"/>
</dbReference>
<dbReference type="InterPro" id="IPR036291">
    <property type="entry name" value="NAD(P)-bd_dom_sf"/>
</dbReference>
<dbReference type="InterPro" id="IPR002347">
    <property type="entry name" value="SDR_fam"/>
</dbReference>
<comment type="caution">
    <text evidence="6">The sequence shown here is derived from an EMBL/GenBank/DDBJ whole genome shotgun (WGS) entry which is preliminary data.</text>
</comment>
<keyword evidence="5" id="KW-0753">Steroid metabolism</keyword>
<evidence type="ECO:0000256" key="4">
    <source>
        <dbReference type="ARBA" id="ARBA00023098"/>
    </source>
</evidence>
<evidence type="ECO:0000256" key="5">
    <source>
        <dbReference type="ARBA" id="ARBA00023221"/>
    </source>
</evidence>
<organism evidence="6 7">
    <name type="scientific">Prauserella endophytica</name>
    <dbReference type="NCBI Taxonomy" id="1592324"/>
    <lineage>
        <taxon>Bacteria</taxon>
        <taxon>Bacillati</taxon>
        <taxon>Actinomycetota</taxon>
        <taxon>Actinomycetes</taxon>
        <taxon>Pseudonocardiales</taxon>
        <taxon>Pseudonocardiaceae</taxon>
        <taxon>Prauserella</taxon>
        <taxon>Prauserella coralliicola group</taxon>
    </lineage>
</organism>
<dbReference type="PRINTS" id="PR00080">
    <property type="entry name" value="SDRFAMILY"/>
</dbReference>
<evidence type="ECO:0000256" key="2">
    <source>
        <dbReference type="ARBA" id="ARBA00023002"/>
    </source>
</evidence>
<keyword evidence="4" id="KW-0443">Lipid metabolism</keyword>